<reference evidence="1 2" key="1">
    <citation type="submission" date="2018-06" db="EMBL/GenBank/DDBJ databases">
        <authorList>
            <consortium name="Pathogen Informatics"/>
            <person name="Doyle S."/>
        </authorList>
    </citation>
    <scope>NUCLEOTIDE SEQUENCE [LARGE SCALE GENOMIC DNA]</scope>
    <source>
        <strain evidence="1 2">NCTC11155</strain>
    </source>
</reference>
<dbReference type="OrthoDB" id="627554at2"/>
<dbReference type="InterPro" id="IPR018550">
    <property type="entry name" value="Lipid-A_deacylase-rel"/>
</dbReference>
<dbReference type="GeneID" id="93069682"/>
<dbReference type="RefSeq" id="WP_004292254.1">
    <property type="nucleotide sequence ID" value="NZ_CABKNQ010000017.1"/>
</dbReference>
<dbReference type="Pfam" id="PF09411">
    <property type="entry name" value="PagL"/>
    <property type="match status" value="1"/>
</dbReference>
<sequence length="405" mass="45094">MSSKIQTGKDILLLIIILFLSDNIHAQNNYIHRLGIEGRPGYIFPTSSFLRGENNMHKRLSSAYSAHLKYSFQLQPGSTADRIYGSSYQGIGLGYFDFGNDKEIGTPIALYAFQGARIAKLTPRLSLNYEWGFGASFGWKPYNYLNNPNNTVIGTKINAYLSAGIHFDWILSPLFDLNIGATAVHFSNGNTRYPNTGLNTVDFKIGIIYNFNRNINDVLQPSQQTPSPAFPKHVSYDLTVFGSWRRKAVDVPGGQVPAPGKYAVAGFCLAPMYNFGYKFRAGVSLDGVYDAGANIYAKDYITPLNGGNEEEAFGIPPLRKQLSLGVSARGEWVMPYFTVGIGFGANILHGGGDLQSFYQILALKIDISHDTFLHIGYNLKDFHEPNYLMLGVGYRFNNKRPRLYH</sequence>
<name>A0A380ZB20_9BACE</name>
<protein>
    <submittedName>
        <fullName evidence="1">Lipid A 3-O-deacylase (PagL)</fullName>
    </submittedName>
</protein>
<dbReference type="STRING" id="483216.BACEGG_03651"/>
<dbReference type="EMBL" id="UFSX01000002">
    <property type="protein sequence ID" value="SUV43544.1"/>
    <property type="molecule type" value="Genomic_DNA"/>
</dbReference>
<evidence type="ECO:0000313" key="2">
    <source>
        <dbReference type="Proteomes" id="UP000254424"/>
    </source>
</evidence>
<evidence type="ECO:0000313" key="1">
    <source>
        <dbReference type="EMBL" id="SUV43544.1"/>
    </source>
</evidence>
<gene>
    <name evidence="1" type="ORF">NCTC11155_02940</name>
</gene>
<proteinExistence type="predicted"/>
<organism evidence="1 2">
    <name type="scientific">Bacteroides eggerthii</name>
    <dbReference type="NCBI Taxonomy" id="28111"/>
    <lineage>
        <taxon>Bacteria</taxon>
        <taxon>Pseudomonadati</taxon>
        <taxon>Bacteroidota</taxon>
        <taxon>Bacteroidia</taxon>
        <taxon>Bacteroidales</taxon>
        <taxon>Bacteroidaceae</taxon>
        <taxon>Bacteroides</taxon>
    </lineage>
</organism>
<dbReference type="Proteomes" id="UP000254424">
    <property type="component" value="Unassembled WGS sequence"/>
</dbReference>
<accession>A0A380ZB20</accession>
<dbReference type="Gene3D" id="2.40.160.20">
    <property type="match status" value="1"/>
</dbReference>
<dbReference type="AlphaFoldDB" id="A0A380ZB20"/>